<evidence type="ECO:0000256" key="1">
    <source>
        <dbReference type="SAM" id="MobiDB-lite"/>
    </source>
</evidence>
<feature type="compositionally biased region" description="Low complexity" evidence="1">
    <location>
        <begin position="563"/>
        <end position="604"/>
    </location>
</feature>
<sequence length="649" mass="64873">MIQSSVRRLAAVLAAGLLSVLPAAGSASATPALPAGPLPRTAPAPASGRAPHDAGPAGRATFGVQPSTAGKPDARPDFSYGVTPGAAVGDHLAIWNYSTRPLTLSVYAADAINTTEGGFDLLAAGRRSTDAGAWVTLGTHQVTVPGRGRVIVPFKLAVPANAAPGDHTGGIVASLSGVRTDAKGDKVKVDQRVGARVYLRVAGQLTPRLAVENLHTSAHGTANPFGSGSATVTYTLHNTGNVRLSARQTVRVRDLFGGSAKVAQPRDVPELLPGSRLVITTTATGVRFTVRDTTTVTADPGTVRGDVGPTVLPRATASAGFWAVPWTLLAALLILLAAAVLLLVRFLRRRGGAGRNIARTSTLGLRRPGRARAAAPTAMALAAAVLWAGAPHAAAAAGGQLTVTPGHGSSTQPITLTAGAPCPGSATYVIARVTGAGFPRGGQIVVGNSPVATYPRTPGGGLSIPLTYTMRDYATTAGFTQLHGTYTFTVTCLKGAFDRNGEQDFTGSLRFASTGAYRDGTHAAGADPATARGTDPGPDPNATPAAPGPSHPAGSPATPVPSGPAATGGPAAPGATAPNAAGQPPATGPAAPGTDGTATTAASTARHSNSPLVAGSVTGFAVAFLVLALGAVRWVRARRAAGARAETGD</sequence>
<evidence type="ECO:0008006" key="6">
    <source>
        <dbReference type="Google" id="ProtNLM"/>
    </source>
</evidence>
<keyword evidence="2" id="KW-1133">Transmembrane helix</keyword>
<reference evidence="4 5" key="1">
    <citation type="submission" date="2016-10" db="EMBL/GenBank/DDBJ databases">
        <authorList>
            <person name="de Groot N.N."/>
        </authorList>
    </citation>
    <scope>NUCLEOTIDE SEQUENCE [LARGE SCALE GENOMIC DNA]</scope>
    <source>
        <strain evidence="4 5">CGMCC 4.2026</strain>
    </source>
</reference>
<feature type="region of interest" description="Disordered" evidence="1">
    <location>
        <begin position="518"/>
        <end position="604"/>
    </location>
</feature>
<proteinExistence type="predicted"/>
<gene>
    <name evidence="4" type="ORF">SAMN05216267_103041</name>
</gene>
<evidence type="ECO:0000256" key="2">
    <source>
        <dbReference type="SAM" id="Phobius"/>
    </source>
</evidence>
<dbReference type="Proteomes" id="UP000181951">
    <property type="component" value="Unassembled WGS sequence"/>
</dbReference>
<feature type="transmembrane region" description="Helical" evidence="2">
    <location>
        <begin position="373"/>
        <end position="390"/>
    </location>
</feature>
<dbReference type="EMBL" id="FODD01000030">
    <property type="protein sequence ID" value="SEO54592.1"/>
    <property type="molecule type" value="Genomic_DNA"/>
</dbReference>
<organism evidence="4 5">
    <name type="scientific">Actinacidiphila rubida</name>
    <dbReference type="NCBI Taxonomy" id="310780"/>
    <lineage>
        <taxon>Bacteria</taxon>
        <taxon>Bacillati</taxon>
        <taxon>Actinomycetota</taxon>
        <taxon>Actinomycetes</taxon>
        <taxon>Kitasatosporales</taxon>
        <taxon>Streptomycetaceae</taxon>
        <taxon>Actinacidiphila</taxon>
    </lineage>
</organism>
<dbReference type="RefSeq" id="WP_075017712.1">
    <property type="nucleotide sequence ID" value="NZ_FODD01000030.1"/>
</dbReference>
<feature type="signal peptide" evidence="3">
    <location>
        <begin position="1"/>
        <end position="29"/>
    </location>
</feature>
<feature type="region of interest" description="Disordered" evidence="1">
    <location>
        <begin position="29"/>
        <end position="77"/>
    </location>
</feature>
<feature type="transmembrane region" description="Helical" evidence="2">
    <location>
        <begin position="612"/>
        <end position="635"/>
    </location>
</feature>
<evidence type="ECO:0000313" key="4">
    <source>
        <dbReference type="EMBL" id="SEO54592.1"/>
    </source>
</evidence>
<protein>
    <recommendedName>
        <fullName evidence="6">DUF916 domain-containing protein</fullName>
    </recommendedName>
</protein>
<keyword evidence="5" id="KW-1185">Reference proteome</keyword>
<feature type="transmembrane region" description="Helical" evidence="2">
    <location>
        <begin position="319"/>
        <end position="344"/>
    </location>
</feature>
<accession>A0A1H8QK80</accession>
<evidence type="ECO:0000313" key="5">
    <source>
        <dbReference type="Proteomes" id="UP000181951"/>
    </source>
</evidence>
<dbReference type="OrthoDB" id="4336304at2"/>
<evidence type="ECO:0000256" key="3">
    <source>
        <dbReference type="SAM" id="SignalP"/>
    </source>
</evidence>
<dbReference type="STRING" id="310780.SAMN05216267_103041"/>
<name>A0A1H8QK80_9ACTN</name>
<feature type="compositionally biased region" description="Pro residues" evidence="1">
    <location>
        <begin position="537"/>
        <end position="550"/>
    </location>
</feature>
<keyword evidence="2" id="KW-0812">Transmembrane</keyword>
<keyword evidence="2" id="KW-0472">Membrane</keyword>
<feature type="chain" id="PRO_5010183852" description="DUF916 domain-containing protein" evidence="3">
    <location>
        <begin position="30"/>
        <end position="649"/>
    </location>
</feature>
<keyword evidence="3" id="KW-0732">Signal</keyword>
<dbReference type="AlphaFoldDB" id="A0A1H8QK80"/>